<proteinExistence type="predicted"/>
<dbReference type="EMBL" id="JACHIO010000027">
    <property type="protein sequence ID" value="MBB5066394.1"/>
    <property type="molecule type" value="Genomic_DNA"/>
</dbReference>
<gene>
    <name evidence="2" type="ORF">HDF15_004771</name>
</gene>
<dbReference type="InterPro" id="IPR041238">
    <property type="entry name" value="Rap1a"/>
</dbReference>
<dbReference type="Proteomes" id="UP000584867">
    <property type="component" value="Unassembled WGS sequence"/>
</dbReference>
<dbReference type="AlphaFoldDB" id="A0A7W8EC85"/>
<evidence type="ECO:0000259" key="1">
    <source>
        <dbReference type="Pfam" id="PF18602"/>
    </source>
</evidence>
<reference evidence="2 3" key="1">
    <citation type="submission" date="2020-08" db="EMBL/GenBank/DDBJ databases">
        <title>Genomic Encyclopedia of Type Strains, Phase IV (KMG-V): Genome sequencing to study the core and pangenomes of soil and plant-associated prokaryotes.</title>
        <authorList>
            <person name="Whitman W."/>
        </authorList>
    </citation>
    <scope>NUCLEOTIDE SEQUENCE [LARGE SCALE GENOMIC DNA]</scope>
    <source>
        <strain evidence="2 3">X5P3</strain>
    </source>
</reference>
<accession>A0A7W8EC85</accession>
<dbReference type="RefSeq" id="WP_184259939.1">
    <property type="nucleotide sequence ID" value="NZ_JACHIO010000027.1"/>
</dbReference>
<name>A0A7W8EC85_9BACT</name>
<dbReference type="Pfam" id="PF18602">
    <property type="entry name" value="Rap1a"/>
    <property type="match status" value="1"/>
</dbReference>
<sequence>MLAPLLMLALSANSPTIPENDRGSYLYRACQGAIRYNDAGSSGTTSDAMQSIRCVSYLSGFLDAMDLAGLKAICANGASMGTVARVYIAYMTAHPKLMDVEIPVGVSESLLDAYPCAVPKK</sequence>
<evidence type="ECO:0000313" key="2">
    <source>
        <dbReference type="EMBL" id="MBB5066394.1"/>
    </source>
</evidence>
<comment type="caution">
    <text evidence="2">The sequence shown here is derived from an EMBL/GenBank/DDBJ whole genome shotgun (WGS) entry which is preliminary data.</text>
</comment>
<protein>
    <recommendedName>
        <fullName evidence="1">Rap1a immunity protein domain-containing protein</fullName>
    </recommendedName>
</protein>
<evidence type="ECO:0000313" key="3">
    <source>
        <dbReference type="Proteomes" id="UP000584867"/>
    </source>
</evidence>
<organism evidence="2 3">
    <name type="scientific">Granulicella mallensis</name>
    <dbReference type="NCBI Taxonomy" id="940614"/>
    <lineage>
        <taxon>Bacteria</taxon>
        <taxon>Pseudomonadati</taxon>
        <taxon>Acidobacteriota</taxon>
        <taxon>Terriglobia</taxon>
        <taxon>Terriglobales</taxon>
        <taxon>Acidobacteriaceae</taxon>
        <taxon>Granulicella</taxon>
    </lineage>
</organism>
<feature type="domain" description="Rap1a immunity protein" evidence="1">
    <location>
        <begin position="23"/>
        <end position="116"/>
    </location>
</feature>